<evidence type="ECO:0000256" key="3">
    <source>
        <dbReference type="ARBA" id="ARBA00022692"/>
    </source>
</evidence>
<feature type="transmembrane region" description="Helical" evidence="6">
    <location>
        <begin position="670"/>
        <end position="689"/>
    </location>
</feature>
<dbReference type="PANTHER" id="PTHR33406">
    <property type="entry name" value="MEMBRANE PROTEIN MJ1562-RELATED"/>
    <property type="match status" value="1"/>
</dbReference>
<feature type="transmembrane region" description="Helical" evidence="6">
    <location>
        <begin position="701"/>
        <end position="725"/>
    </location>
</feature>
<dbReference type="InterPro" id="IPR000731">
    <property type="entry name" value="SSD"/>
</dbReference>
<evidence type="ECO:0000256" key="4">
    <source>
        <dbReference type="ARBA" id="ARBA00022989"/>
    </source>
</evidence>
<evidence type="ECO:0000256" key="5">
    <source>
        <dbReference type="ARBA" id="ARBA00023136"/>
    </source>
</evidence>
<feature type="transmembrane region" description="Helical" evidence="6">
    <location>
        <begin position="574"/>
        <end position="593"/>
    </location>
</feature>
<dbReference type="PANTHER" id="PTHR33406:SF12">
    <property type="entry name" value="BLR2997 PROTEIN"/>
    <property type="match status" value="1"/>
</dbReference>
<name>A0ABU9H8Q5_9GAMM</name>
<dbReference type="Gene3D" id="1.20.1640.10">
    <property type="entry name" value="Multidrug efflux transporter AcrB transmembrane domain"/>
    <property type="match status" value="2"/>
</dbReference>
<feature type="transmembrane region" description="Helical" evidence="6">
    <location>
        <begin position="600"/>
        <end position="619"/>
    </location>
</feature>
<evidence type="ECO:0000313" key="8">
    <source>
        <dbReference type="EMBL" id="MEL0658248.1"/>
    </source>
</evidence>
<dbReference type="RefSeq" id="WP_341626939.1">
    <property type="nucleotide sequence ID" value="NZ_JBAKBA010000005.1"/>
</dbReference>
<organism evidence="8 9">
    <name type="scientific">Psychromonas arctica</name>
    <dbReference type="NCBI Taxonomy" id="168275"/>
    <lineage>
        <taxon>Bacteria</taxon>
        <taxon>Pseudomonadati</taxon>
        <taxon>Pseudomonadota</taxon>
        <taxon>Gammaproteobacteria</taxon>
        <taxon>Alteromonadales</taxon>
        <taxon>Psychromonadaceae</taxon>
        <taxon>Psychromonas</taxon>
    </lineage>
</organism>
<evidence type="ECO:0000256" key="1">
    <source>
        <dbReference type="ARBA" id="ARBA00004651"/>
    </source>
</evidence>
<evidence type="ECO:0000256" key="2">
    <source>
        <dbReference type="ARBA" id="ARBA00022475"/>
    </source>
</evidence>
<dbReference type="Pfam" id="PF02460">
    <property type="entry name" value="Patched"/>
    <property type="match status" value="1"/>
</dbReference>
<feature type="domain" description="SSD" evidence="7">
    <location>
        <begin position="227"/>
        <end position="362"/>
    </location>
</feature>
<dbReference type="InterPro" id="IPR003392">
    <property type="entry name" value="PTHD_SSD"/>
</dbReference>
<feature type="transmembrane region" description="Helical" evidence="6">
    <location>
        <begin position="220"/>
        <end position="241"/>
    </location>
</feature>
<dbReference type="InterPro" id="IPR050545">
    <property type="entry name" value="Mycobact_MmpL"/>
</dbReference>
<gene>
    <name evidence="8" type="ORF">V6255_03760</name>
</gene>
<keyword evidence="4 6" id="KW-1133">Transmembrane helix</keyword>
<sequence length="730" mass="82360">MTFSYLTTTATTRFSFFFWLLLCIVASMGLGQLKFAVDYTSYFSEDDQRFNRFRTFQRDFAQDDQLVIIIESKQDNNIKKHLPFIKDLTSALSDLSFIKKVGGFKESYFNPLSSALPVGGKQNPALTEFVATDNSAVLLTLSFNQHDAVSDFLTQLNSARDLINRQMTQYDPKLEVYYSGELALNWQYAEVLKHDLIWFLPGLILLLCIMLWLVIPEKWWIVGIASSSFVVLICTLGLAAWGHFTIAAISAFVPVIIIVLNVAYAMHLYFDWRNAYANIYGNTSSDSVLNCDPKQAALTALITSMKRNFKPLFWGSITTAFGFILLRFSPSPPIQDFGAMVAFAVLISFLVNYSVLITFARLAHYKVISIINLSHFCGHLYRLGWYYRRAVLIIVGTLTLLAAISLSQLRFDDDAANYFPTDNVFSVSKQVMETKFNGINNINFVVDTNTELGITESSYIKKINQFSRFLTKQDEVIKVHSIVDWLKWYGVGQHQFKQILTGNTIQTLGIERLVNVDSSASLLRVNLVPMKASELIDFEDKVLSYLTSNNLHTLISPPLSQQLVFAHLSRENSWTMLSSFIAALLLLLTLLIFLKRSFKLALLGLLANMLPLVLVFGFWQFIGGSLSLGCAVVMGMILGIIIDDSLHLLLKVSESESSEIDSTLNGFREVMPAITFTSILLVLGFSLGLNSDFFPIIELSFLSLLTIFIAWLFDFIVLPVCYRLAMRGER</sequence>
<feature type="transmembrane region" description="Helical" evidence="6">
    <location>
        <begin position="390"/>
        <end position="409"/>
    </location>
</feature>
<keyword evidence="5 6" id="KW-0472">Membrane</keyword>
<feature type="transmembrane region" description="Helical" evidence="6">
    <location>
        <begin position="625"/>
        <end position="650"/>
    </location>
</feature>
<keyword evidence="9" id="KW-1185">Reference proteome</keyword>
<protein>
    <submittedName>
        <fullName evidence="8">MMPL family transporter</fullName>
    </submittedName>
</protein>
<feature type="domain" description="SSD" evidence="7">
    <location>
        <begin position="600"/>
        <end position="724"/>
    </location>
</feature>
<evidence type="ECO:0000256" key="6">
    <source>
        <dbReference type="SAM" id="Phobius"/>
    </source>
</evidence>
<dbReference type="Pfam" id="PF03176">
    <property type="entry name" value="MMPL"/>
    <property type="match status" value="1"/>
</dbReference>
<reference evidence="8 9" key="1">
    <citation type="submission" date="2024-02" db="EMBL/GenBank/DDBJ databases">
        <title>Bacteria isolated from the canopy kelp, Nereocystis luetkeana.</title>
        <authorList>
            <person name="Pfister C.A."/>
            <person name="Younker I.T."/>
            <person name="Light S.H."/>
        </authorList>
    </citation>
    <scope>NUCLEOTIDE SEQUENCE [LARGE SCALE GENOMIC DNA]</scope>
    <source>
        <strain evidence="8 9">TI.2.07</strain>
    </source>
</reference>
<comment type="subcellular location">
    <subcellularLocation>
        <location evidence="1">Cell membrane</location>
        <topology evidence="1">Multi-pass membrane protein</topology>
    </subcellularLocation>
</comment>
<evidence type="ECO:0000313" key="9">
    <source>
        <dbReference type="Proteomes" id="UP001366060"/>
    </source>
</evidence>
<keyword evidence="2" id="KW-1003">Cell membrane</keyword>
<evidence type="ECO:0000259" key="7">
    <source>
        <dbReference type="PROSITE" id="PS50156"/>
    </source>
</evidence>
<proteinExistence type="predicted"/>
<keyword evidence="3 6" id="KW-0812">Transmembrane</keyword>
<feature type="transmembrane region" description="Helical" evidence="6">
    <location>
        <begin position="196"/>
        <end position="215"/>
    </location>
</feature>
<comment type="caution">
    <text evidence="8">The sequence shown here is derived from an EMBL/GenBank/DDBJ whole genome shotgun (WGS) entry which is preliminary data.</text>
</comment>
<dbReference type="EMBL" id="JBAKBA010000005">
    <property type="protein sequence ID" value="MEL0658248.1"/>
    <property type="molecule type" value="Genomic_DNA"/>
</dbReference>
<dbReference type="PROSITE" id="PS50156">
    <property type="entry name" value="SSD"/>
    <property type="match status" value="2"/>
</dbReference>
<dbReference type="Proteomes" id="UP001366060">
    <property type="component" value="Unassembled WGS sequence"/>
</dbReference>
<feature type="transmembrane region" description="Helical" evidence="6">
    <location>
        <begin position="340"/>
        <end position="360"/>
    </location>
</feature>
<dbReference type="SUPFAM" id="SSF82866">
    <property type="entry name" value="Multidrug efflux transporter AcrB transmembrane domain"/>
    <property type="match status" value="2"/>
</dbReference>
<accession>A0ABU9H8Q5</accession>
<dbReference type="InterPro" id="IPR004869">
    <property type="entry name" value="MMPL_dom"/>
</dbReference>
<feature type="transmembrane region" description="Helical" evidence="6">
    <location>
        <begin position="247"/>
        <end position="270"/>
    </location>
</feature>